<evidence type="ECO:0000313" key="2">
    <source>
        <dbReference type="EMBL" id="EAQ92862.1"/>
    </source>
</evidence>
<dbReference type="AlphaFoldDB" id="Q2HFA7"/>
<feature type="compositionally biased region" description="Gly residues" evidence="1">
    <location>
        <begin position="65"/>
        <end position="74"/>
    </location>
</feature>
<name>Q2HFA7_CHAGB</name>
<gene>
    <name evidence="2" type="ORF">CHGG_01097</name>
</gene>
<keyword evidence="3" id="KW-1185">Reference proteome</keyword>
<reference evidence="3" key="1">
    <citation type="journal article" date="2015" name="Genome Announc.">
        <title>Draft genome sequence of the cellulolytic fungus Chaetomium globosum.</title>
        <authorList>
            <person name="Cuomo C.A."/>
            <person name="Untereiner W.A."/>
            <person name="Ma L.-J."/>
            <person name="Grabherr M."/>
            <person name="Birren B.W."/>
        </authorList>
    </citation>
    <scope>NUCLEOTIDE SEQUENCE [LARGE SCALE GENOMIC DNA]</scope>
    <source>
        <strain evidence="3">ATCC 6205 / CBS 148.51 / DSM 1962 / NBRC 6347 / NRRL 1970</strain>
    </source>
</reference>
<dbReference type="VEuPathDB" id="FungiDB:CHGG_01097"/>
<organism evidence="2 3">
    <name type="scientific">Chaetomium globosum (strain ATCC 6205 / CBS 148.51 / DSM 1962 / NBRC 6347 / NRRL 1970)</name>
    <name type="common">Soil fungus</name>
    <dbReference type="NCBI Taxonomy" id="306901"/>
    <lineage>
        <taxon>Eukaryota</taxon>
        <taxon>Fungi</taxon>
        <taxon>Dikarya</taxon>
        <taxon>Ascomycota</taxon>
        <taxon>Pezizomycotina</taxon>
        <taxon>Sordariomycetes</taxon>
        <taxon>Sordariomycetidae</taxon>
        <taxon>Sordariales</taxon>
        <taxon>Chaetomiaceae</taxon>
        <taxon>Chaetomium</taxon>
    </lineage>
</organism>
<protein>
    <submittedName>
        <fullName evidence="2">Uncharacterized protein</fullName>
    </submittedName>
</protein>
<feature type="region of interest" description="Disordered" evidence="1">
    <location>
        <begin position="44"/>
        <end position="77"/>
    </location>
</feature>
<evidence type="ECO:0000256" key="1">
    <source>
        <dbReference type="SAM" id="MobiDB-lite"/>
    </source>
</evidence>
<dbReference type="eggNOG" id="ENOG502RJBD">
    <property type="taxonomic scope" value="Eukaryota"/>
</dbReference>
<feature type="compositionally biased region" description="Basic and acidic residues" evidence="1">
    <location>
        <begin position="48"/>
        <end position="64"/>
    </location>
</feature>
<sequence>MERRDEKATQIARRLAEHQRRMLNLAIQLQALYEGRREDVTALGKEVGAGREERDGGERREGGDKVGGLLGFGPGWREKTLNPNPAMQLRYWDIVD</sequence>
<accession>Q2HFA7</accession>
<proteinExistence type="predicted"/>
<dbReference type="HOGENOM" id="CLU_2359512_0_0_1"/>
<dbReference type="OrthoDB" id="4581586at2759"/>
<dbReference type="EMBL" id="CH408029">
    <property type="protein sequence ID" value="EAQ92862.1"/>
    <property type="molecule type" value="Genomic_DNA"/>
</dbReference>
<dbReference type="InParanoid" id="Q2HFA7"/>
<dbReference type="GeneID" id="4387048"/>
<evidence type="ECO:0000313" key="3">
    <source>
        <dbReference type="Proteomes" id="UP000001056"/>
    </source>
</evidence>
<dbReference type="Proteomes" id="UP000001056">
    <property type="component" value="Unassembled WGS sequence"/>
</dbReference>
<dbReference type="RefSeq" id="XP_001220318.1">
    <property type="nucleotide sequence ID" value="XM_001220317.1"/>
</dbReference>